<dbReference type="GO" id="GO:0009252">
    <property type="term" value="P:peptidoglycan biosynthetic process"/>
    <property type="evidence" value="ECO:0007669"/>
    <property type="project" value="UniProtKB-KW"/>
</dbReference>
<accession>A9WDG9</accession>
<dbReference type="KEGG" id="cau:Caur_3911"/>
<feature type="transmembrane region" description="Helical" evidence="8">
    <location>
        <begin position="406"/>
        <end position="424"/>
    </location>
</feature>
<feature type="transmembrane region" description="Helical" evidence="8">
    <location>
        <begin position="182"/>
        <end position="201"/>
    </location>
</feature>
<feature type="transmembrane region" description="Helical" evidence="8">
    <location>
        <begin position="109"/>
        <end position="131"/>
    </location>
</feature>
<dbReference type="STRING" id="324602.Caur_3911"/>
<gene>
    <name evidence="9" type="ordered locus">Caur_3911</name>
</gene>
<dbReference type="InParanoid" id="A9WDG9"/>
<keyword evidence="7 8" id="KW-0472">Membrane</keyword>
<dbReference type="HOGENOM" id="CLU_583553_0_0_0"/>
<dbReference type="PATRIC" id="fig|324602.8.peg.4386"/>
<keyword evidence="2" id="KW-1003">Cell membrane</keyword>
<dbReference type="Pfam" id="PF03023">
    <property type="entry name" value="MurJ"/>
    <property type="match status" value="1"/>
</dbReference>
<dbReference type="InterPro" id="IPR004268">
    <property type="entry name" value="MurJ"/>
</dbReference>
<feature type="transmembrane region" description="Helical" evidence="8">
    <location>
        <begin position="430"/>
        <end position="452"/>
    </location>
</feature>
<feature type="transmembrane region" description="Helical" evidence="8">
    <location>
        <begin position="329"/>
        <end position="355"/>
    </location>
</feature>
<feature type="transmembrane region" description="Helical" evidence="8">
    <location>
        <begin position="207"/>
        <end position="230"/>
    </location>
</feature>
<dbReference type="PANTHER" id="PTHR43486:SF1">
    <property type="entry name" value="LIPID II FLIPPASE MURJ-RELATED"/>
    <property type="match status" value="1"/>
</dbReference>
<evidence type="ECO:0000313" key="10">
    <source>
        <dbReference type="Proteomes" id="UP000002008"/>
    </source>
</evidence>
<keyword evidence="6 8" id="KW-1133">Transmembrane helix</keyword>
<keyword evidence="5" id="KW-0573">Peptidoglycan synthesis</keyword>
<comment type="subcellular location">
    <subcellularLocation>
        <location evidence="1">Cell membrane</location>
        <topology evidence="1">Multi-pass membrane protein</topology>
    </subcellularLocation>
</comment>
<evidence type="ECO:0000313" key="9">
    <source>
        <dbReference type="EMBL" id="ABY37088.1"/>
    </source>
</evidence>
<dbReference type="EnsemblBacteria" id="ABY37088">
    <property type="protein sequence ID" value="ABY37088"/>
    <property type="gene ID" value="Caur_3911"/>
</dbReference>
<organism evidence="9 10">
    <name type="scientific">Chloroflexus aurantiacus (strain ATCC 29366 / DSM 635 / J-10-fl)</name>
    <dbReference type="NCBI Taxonomy" id="324602"/>
    <lineage>
        <taxon>Bacteria</taxon>
        <taxon>Bacillati</taxon>
        <taxon>Chloroflexota</taxon>
        <taxon>Chloroflexia</taxon>
        <taxon>Chloroflexales</taxon>
        <taxon>Chloroflexineae</taxon>
        <taxon>Chloroflexaceae</taxon>
        <taxon>Chloroflexus</taxon>
    </lineage>
</organism>
<proteinExistence type="predicted"/>
<name>A9WDG9_CHLAA</name>
<sequence length="471" mass="50328">MLFQKYFPTTIWHRLRTVPLREWSTLPLSTAEGSLIFMAAFLISAALGVVRQILFNAHFGIGEEAAALYAAFRLSETISTLIAGGALTNALVPHLLLAARTQQRAISLLVSRVLTLMLVVVIPITFILWLAAPPLLRWFVAPGLDPQTQALATLLTRIMLAELVLLVAEGVLSAVLIARGQFFLPAAGIALRNTMIILSLLLPEPTIITVAIGSLGDSVIQLLILIPGLWHHRLHVRPAWQINDPLVRGTLRLAIPGAISGAINYSNAIVDTAVASLGGQAAGLGAMHNALLLGHLPQRLCGIAIGQAAFPYLAAAAVSRDRKLFQQRWLTTITTAAFLATMSALALIGGGRWLIRLIFERGAFDSAAGDLTFAILQLFALGLPIYVIVEITGRALVALGDARTPLLANGVQLLTRIGVATLLWPIVGVLAVPIATVASGIVEVSILCGILWRRLSMVTDWHTIGDPTVSL</sequence>
<reference evidence="10" key="1">
    <citation type="journal article" date="2011" name="BMC Genomics">
        <title>Complete genome sequence of the filamentous anoxygenic phototrophic bacterium Chloroflexus aurantiacus.</title>
        <authorList>
            <person name="Tang K.H."/>
            <person name="Barry K."/>
            <person name="Chertkov O."/>
            <person name="Dalin E."/>
            <person name="Han C.S."/>
            <person name="Hauser L.J."/>
            <person name="Honchak B.M."/>
            <person name="Karbach L.E."/>
            <person name="Land M.L."/>
            <person name="Lapidus A."/>
            <person name="Larimer F.W."/>
            <person name="Mikhailova N."/>
            <person name="Pitluck S."/>
            <person name="Pierson B.K."/>
            <person name="Blankenship R.E."/>
        </authorList>
    </citation>
    <scope>NUCLEOTIDE SEQUENCE [LARGE SCALE GENOMIC DNA]</scope>
    <source>
        <strain evidence="10">ATCC 29366 / DSM 635 / J-10-fl</strain>
    </source>
</reference>
<dbReference type="PRINTS" id="PR01806">
    <property type="entry name" value="VIRFACTRMVIN"/>
</dbReference>
<dbReference type="GO" id="GO:0005886">
    <property type="term" value="C:plasma membrane"/>
    <property type="evidence" value="ECO:0007669"/>
    <property type="project" value="UniProtKB-SubCell"/>
</dbReference>
<feature type="transmembrane region" description="Helical" evidence="8">
    <location>
        <begin position="375"/>
        <end position="399"/>
    </location>
</feature>
<dbReference type="eggNOG" id="COG0728">
    <property type="taxonomic scope" value="Bacteria"/>
</dbReference>
<evidence type="ECO:0000256" key="6">
    <source>
        <dbReference type="ARBA" id="ARBA00022989"/>
    </source>
</evidence>
<evidence type="ECO:0000256" key="8">
    <source>
        <dbReference type="SAM" id="Phobius"/>
    </source>
</evidence>
<evidence type="ECO:0000256" key="7">
    <source>
        <dbReference type="ARBA" id="ARBA00023136"/>
    </source>
</evidence>
<dbReference type="AlphaFoldDB" id="A9WDG9"/>
<dbReference type="Proteomes" id="UP000002008">
    <property type="component" value="Chromosome"/>
</dbReference>
<evidence type="ECO:0000256" key="3">
    <source>
        <dbReference type="ARBA" id="ARBA00022692"/>
    </source>
</evidence>
<evidence type="ECO:0000256" key="2">
    <source>
        <dbReference type="ARBA" id="ARBA00022475"/>
    </source>
</evidence>
<feature type="transmembrane region" description="Helical" evidence="8">
    <location>
        <begin position="151"/>
        <end position="175"/>
    </location>
</feature>
<feature type="transmembrane region" description="Helical" evidence="8">
    <location>
        <begin position="35"/>
        <end position="54"/>
    </location>
</feature>
<dbReference type="PANTHER" id="PTHR43486">
    <property type="entry name" value="LIPID II FLIPPASE MURJ-RELATED"/>
    <property type="match status" value="1"/>
</dbReference>
<evidence type="ECO:0000256" key="4">
    <source>
        <dbReference type="ARBA" id="ARBA00022960"/>
    </source>
</evidence>
<protein>
    <submittedName>
        <fullName evidence="9">Virulence factor MVIN family protein</fullName>
    </submittedName>
</protein>
<evidence type="ECO:0000256" key="5">
    <source>
        <dbReference type="ARBA" id="ARBA00022984"/>
    </source>
</evidence>
<keyword evidence="4" id="KW-0133">Cell shape</keyword>
<dbReference type="RefSeq" id="WP_012259741.1">
    <property type="nucleotide sequence ID" value="NC_010175.1"/>
</dbReference>
<dbReference type="EMBL" id="CP000909">
    <property type="protein sequence ID" value="ABY37088.1"/>
    <property type="molecule type" value="Genomic_DNA"/>
</dbReference>
<dbReference type="GO" id="GO:0008360">
    <property type="term" value="P:regulation of cell shape"/>
    <property type="evidence" value="ECO:0007669"/>
    <property type="project" value="UniProtKB-KW"/>
</dbReference>
<evidence type="ECO:0000256" key="1">
    <source>
        <dbReference type="ARBA" id="ARBA00004651"/>
    </source>
</evidence>
<keyword evidence="3 8" id="KW-0812">Transmembrane</keyword>
<feature type="transmembrane region" description="Helical" evidence="8">
    <location>
        <begin position="78"/>
        <end position="97"/>
    </location>
</feature>
<keyword evidence="10" id="KW-1185">Reference proteome</keyword>